<dbReference type="PANTHER" id="PTHR47515:SF1">
    <property type="entry name" value="BLR2054 PROTEIN"/>
    <property type="match status" value="1"/>
</dbReference>
<keyword evidence="4" id="KW-1185">Reference proteome</keyword>
<organism evidence="3 4">
    <name type="scientific">Novispirillum itersonii</name>
    <name type="common">Aquaspirillum itersonii</name>
    <dbReference type="NCBI Taxonomy" id="189"/>
    <lineage>
        <taxon>Bacteria</taxon>
        <taxon>Pseudomonadati</taxon>
        <taxon>Pseudomonadota</taxon>
        <taxon>Alphaproteobacteria</taxon>
        <taxon>Rhodospirillales</taxon>
        <taxon>Novispirillaceae</taxon>
        <taxon>Novispirillum</taxon>
    </lineage>
</organism>
<dbReference type="GO" id="GO:0003676">
    <property type="term" value="F:nucleic acid binding"/>
    <property type="evidence" value="ECO:0007669"/>
    <property type="project" value="InterPro"/>
</dbReference>
<dbReference type="Proteomes" id="UP000544872">
    <property type="component" value="Unassembled WGS sequence"/>
</dbReference>
<feature type="region of interest" description="Disordered" evidence="1">
    <location>
        <begin position="102"/>
        <end position="162"/>
    </location>
</feature>
<feature type="compositionally biased region" description="Basic and acidic residues" evidence="1">
    <location>
        <begin position="140"/>
        <end position="151"/>
    </location>
</feature>
<protein>
    <recommendedName>
        <fullName evidence="2">Integrase catalytic domain-containing protein</fullName>
    </recommendedName>
</protein>
<dbReference type="Pfam" id="PF13683">
    <property type="entry name" value="rve_3"/>
    <property type="match status" value="1"/>
</dbReference>
<feature type="compositionally biased region" description="Polar residues" evidence="1">
    <location>
        <begin position="152"/>
        <end position="162"/>
    </location>
</feature>
<evidence type="ECO:0000259" key="2">
    <source>
        <dbReference type="PROSITE" id="PS50994"/>
    </source>
</evidence>
<reference evidence="3 4" key="1">
    <citation type="submission" date="2020-08" db="EMBL/GenBank/DDBJ databases">
        <title>Genomic Encyclopedia of Type Strains, Phase IV (KMG-IV): sequencing the most valuable type-strain genomes for metagenomic binning, comparative biology and taxonomic classification.</title>
        <authorList>
            <person name="Goeker M."/>
        </authorList>
    </citation>
    <scope>NUCLEOTIDE SEQUENCE [LARGE SCALE GENOMIC DNA]</scope>
    <source>
        <strain evidence="3 4">DSM 11590</strain>
    </source>
</reference>
<feature type="non-terminal residue" evidence="3">
    <location>
        <position position="1"/>
    </location>
</feature>
<dbReference type="PANTHER" id="PTHR47515">
    <property type="entry name" value="LOW CALCIUM RESPONSE LOCUS PROTEIN T"/>
    <property type="match status" value="1"/>
</dbReference>
<dbReference type="GO" id="GO:0015074">
    <property type="term" value="P:DNA integration"/>
    <property type="evidence" value="ECO:0007669"/>
    <property type="project" value="InterPro"/>
</dbReference>
<dbReference type="RefSeq" id="WP_260402579.1">
    <property type="nucleotide sequence ID" value="NZ_JACIIX010000020.1"/>
</dbReference>
<dbReference type="Gene3D" id="3.30.420.10">
    <property type="entry name" value="Ribonuclease H-like superfamily/Ribonuclease H"/>
    <property type="match status" value="1"/>
</dbReference>
<dbReference type="InterPro" id="IPR036397">
    <property type="entry name" value="RNaseH_sf"/>
</dbReference>
<name>A0A7W9ZL78_NOVIT</name>
<evidence type="ECO:0000313" key="4">
    <source>
        <dbReference type="Proteomes" id="UP000544872"/>
    </source>
</evidence>
<dbReference type="InterPro" id="IPR001584">
    <property type="entry name" value="Integrase_cat-core"/>
</dbReference>
<gene>
    <name evidence="3" type="ORF">FHS48_003759</name>
</gene>
<evidence type="ECO:0000313" key="3">
    <source>
        <dbReference type="EMBL" id="MBB6212309.1"/>
    </source>
</evidence>
<dbReference type="PROSITE" id="PS50994">
    <property type="entry name" value="INTEGRASE"/>
    <property type="match status" value="1"/>
</dbReference>
<dbReference type="SUPFAM" id="SSF53098">
    <property type="entry name" value="Ribonuclease H-like"/>
    <property type="match status" value="1"/>
</dbReference>
<dbReference type="InterPro" id="IPR012337">
    <property type="entry name" value="RNaseH-like_sf"/>
</dbReference>
<accession>A0A7W9ZL78</accession>
<dbReference type="AlphaFoldDB" id="A0A7W9ZL78"/>
<dbReference type="EMBL" id="JACIIX010000020">
    <property type="protein sequence ID" value="MBB6212309.1"/>
    <property type="molecule type" value="Genomic_DNA"/>
</dbReference>
<sequence length="162" mass="18286">CSSENLLRFISSVLSMGGLYFKLEEFSRGRSTSMAMLRWSQEHRVEWHYIAPGKPMQNGFVESFNGKLRDECLNETLFSSVGHARAVLADWMDDYNHVRPHTPPWAVSPQRSPPHERERNVGRGMPRPTLPSPPISGITGRRDSASDRDQSGEQVTGTTAHH</sequence>
<evidence type="ECO:0000256" key="1">
    <source>
        <dbReference type="SAM" id="MobiDB-lite"/>
    </source>
</evidence>
<comment type="caution">
    <text evidence="3">The sequence shown here is derived from an EMBL/GenBank/DDBJ whole genome shotgun (WGS) entry which is preliminary data.</text>
</comment>
<feature type="domain" description="Integrase catalytic" evidence="2">
    <location>
        <begin position="1"/>
        <end position="121"/>
    </location>
</feature>
<proteinExistence type="predicted"/>